<evidence type="ECO:0000313" key="2">
    <source>
        <dbReference type="Proteomes" id="UP001497700"/>
    </source>
</evidence>
<comment type="caution">
    <text evidence="1">The sequence shown here is derived from an EMBL/GenBank/DDBJ whole genome shotgun (WGS) entry which is preliminary data.</text>
</comment>
<protein>
    <submittedName>
        <fullName evidence="1">Uncharacterized protein</fullName>
    </submittedName>
</protein>
<reference evidence="1 2" key="1">
    <citation type="journal article" date="2022" name="New Phytol.">
        <title>Ecological generalism drives hyperdiversity of secondary metabolite gene clusters in xylarialean endophytes.</title>
        <authorList>
            <person name="Franco M.E.E."/>
            <person name="Wisecaver J.H."/>
            <person name="Arnold A.E."/>
            <person name="Ju Y.M."/>
            <person name="Slot J.C."/>
            <person name="Ahrendt S."/>
            <person name="Moore L.P."/>
            <person name="Eastman K.E."/>
            <person name="Scott K."/>
            <person name="Konkel Z."/>
            <person name="Mondo S.J."/>
            <person name="Kuo A."/>
            <person name="Hayes R.D."/>
            <person name="Haridas S."/>
            <person name="Andreopoulos B."/>
            <person name="Riley R."/>
            <person name="LaButti K."/>
            <person name="Pangilinan J."/>
            <person name="Lipzen A."/>
            <person name="Amirebrahimi M."/>
            <person name="Yan J."/>
            <person name="Adam C."/>
            <person name="Keymanesh K."/>
            <person name="Ng V."/>
            <person name="Louie K."/>
            <person name="Northen T."/>
            <person name="Drula E."/>
            <person name="Henrissat B."/>
            <person name="Hsieh H.M."/>
            <person name="Youens-Clark K."/>
            <person name="Lutzoni F."/>
            <person name="Miadlikowska J."/>
            <person name="Eastwood D.C."/>
            <person name="Hamelin R.C."/>
            <person name="Grigoriev I.V."/>
            <person name="U'Ren J.M."/>
        </authorList>
    </citation>
    <scope>NUCLEOTIDE SEQUENCE [LARGE SCALE GENOMIC DNA]</scope>
    <source>
        <strain evidence="1 2">CBS 119005</strain>
    </source>
</reference>
<gene>
    <name evidence="1" type="ORF">F4820DRAFT_350742</name>
</gene>
<organism evidence="1 2">
    <name type="scientific">Hypoxylon rubiginosum</name>
    <dbReference type="NCBI Taxonomy" id="110542"/>
    <lineage>
        <taxon>Eukaryota</taxon>
        <taxon>Fungi</taxon>
        <taxon>Dikarya</taxon>
        <taxon>Ascomycota</taxon>
        <taxon>Pezizomycotina</taxon>
        <taxon>Sordariomycetes</taxon>
        <taxon>Xylariomycetidae</taxon>
        <taxon>Xylariales</taxon>
        <taxon>Hypoxylaceae</taxon>
        <taxon>Hypoxylon</taxon>
    </lineage>
</organism>
<dbReference type="EMBL" id="MU393493">
    <property type="protein sequence ID" value="KAI4863986.1"/>
    <property type="molecule type" value="Genomic_DNA"/>
</dbReference>
<keyword evidence="2" id="KW-1185">Reference proteome</keyword>
<evidence type="ECO:0000313" key="1">
    <source>
        <dbReference type="EMBL" id="KAI4863986.1"/>
    </source>
</evidence>
<sequence>MDQENILFGMEDDSQATPEIPLYEELNPDFEDVNGGLKTNNPKGNRWQRRFVHVADKESKFRKTVETVLVVHGWKTPAKTDPMTLVILSVSLDCHARDFRFQSVRMWLAFDEDRRVEPPNTEEAAPEVIAYAPFVAPQSWNTSDEEIEKTSDMGTTAGAEYFAKADVEWKKGVKRSFTRSHFDRGSADWMVDDDQRTYGVNWYCEQNELQKFGVKPQFHIAVLLKRQHTKAGKPISFRGIFDMRTEAGFIHDFNEKRGRVFRLGKPEDEAIYYHPDMDDQIYGLNNTGEALRSKIDKENLGKLIGGPDGSWLSALIDPTGNLFGLEPMKPKIG</sequence>
<name>A0ACB9YXQ8_9PEZI</name>
<dbReference type="Proteomes" id="UP001497700">
    <property type="component" value="Unassembled WGS sequence"/>
</dbReference>
<accession>A0ACB9YXQ8</accession>
<proteinExistence type="predicted"/>